<feature type="region of interest" description="Disordered" evidence="1">
    <location>
        <begin position="460"/>
        <end position="512"/>
    </location>
</feature>
<feature type="compositionally biased region" description="Acidic residues" evidence="1">
    <location>
        <begin position="335"/>
        <end position="344"/>
    </location>
</feature>
<keyword evidence="3" id="KW-1185">Reference proteome</keyword>
<evidence type="ECO:0000256" key="1">
    <source>
        <dbReference type="SAM" id="MobiDB-lite"/>
    </source>
</evidence>
<dbReference type="PANTHER" id="PTHR34427:SF5">
    <property type="entry name" value="DUF4283 DOMAIN-CONTAINING PROTEIN"/>
    <property type="match status" value="1"/>
</dbReference>
<sequence>MDVYMGSKKDARRMNFAFVRYKVVEDKQDLERRLQGMQCHGKILKVNISKHPRKTQRTQDRNRLMRNATQCHVPKKQCGFRDGRSFAQVISGKQGKYATNVQAPPPPPPSSSPMIKLDSQTELWNWLNNRFLIGDAHSINHMANLPSAVMLYEKTKYLGGLRLALEFDSSSLAKEFLEDQTRWSDWFKWLTVADKYKFQYERVAWLKIIGLPHKLWGEANFSKIACNYGRVISPFSEIRNIRDCSMGKVGVLTSKRRWINDQTTVYVNGEVFSIGVVEYTDDWSPFYPVPYDRVDDDSNNDEDKEGQTVVEDDDEVDDEEDGISDTWIGGQNQTEDMEEGEILPEPDTCGNNTGRKIPPVGNSKEGENEKSPSKFAKFEDEIIVEDSPKTVDIPDNNPMDPVENESEPGPINKLVSLGCFGPFPNFQPNISPYVDCSLEPQLDKLVKKRKRHHDAIGEPFSIHFTSQTPQSCTLNANPPQDTHAPTINLNQSPNSKQSSGVEGTESSYGDEVTKTAKIGEELGYQLDGECSILNAVIGEAGVNKKDQ</sequence>
<evidence type="ECO:0008006" key="4">
    <source>
        <dbReference type="Google" id="ProtNLM"/>
    </source>
</evidence>
<organism evidence="2 3">
    <name type="scientific">Lactuca saligna</name>
    <name type="common">Willowleaf lettuce</name>
    <dbReference type="NCBI Taxonomy" id="75948"/>
    <lineage>
        <taxon>Eukaryota</taxon>
        <taxon>Viridiplantae</taxon>
        <taxon>Streptophyta</taxon>
        <taxon>Embryophyta</taxon>
        <taxon>Tracheophyta</taxon>
        <taxon>Spermatophyta</taxon>
        <taxon>Magnoliopsida</taxon>
        <taxon>eudicotyledons</taxon>
        <taxon>Gunneridae</taxon>
        <taxon>Pentapetalae</taxon>
        <taxon>asterids</taxon>
        <taxon>campanulids</taxon>
        <taxon>Asterales</taxon>
        <taxon>Asteraceae</taxon>
        <taxon>Cichorioideae</taxon>
        <taxon>Cichorieae</taxon>
        <taxon>Lactucinae</taxon>
        <taxon>Lactuca</taxon>
    </lineage>
</organism>
<feature type="compositionally biased region" description="Polar residues" evidence="1">
    <location>
        <begin position="463"/>
        <end position="507"/>
    </location>
</feature>
<evidence type="ECO:0000313" key="3">
    <source>
        <dbReference type="Proteomes" id="UP001177003"/>
    </source>
</evidence>
<reference evidence="2" key="1">
    <citation type="submission" date="2023-04" db="EMBL/GenBank/DDBJ databases">
        <authorList>
            <person name="Vijverberg K."/>
            <person name="Xiong W."/>
            <person name="Schranz E."/>
        </authorList>
    </citation>
    <scope>NUCLEOTIDE SEQUENCE</scope>
</reference>
<proteinExistence type="predicted"/>
<protein>
    <recommendedName>
        <fullName evidence="4">DUF4283 domain-containing protein</fullName>
    </recommendedName>
</protein>
<feature type="region of interest" description="Disordered" evidence="1">
    <location>
        <begin position="290"/>
        <end position="373"/>
    </location>
</feature>
<evidence type="ECO:0000313" key="2">
    <source>
        <dbReference type="EMBL" id="CAI9283927.1"/>
    </source>
</evidence>
<dbReference type="EMBL" id="OX465081">
    <property type="protein sequence ID" value="CAI9283927.1"/>
    <property type="molecule type" value="Genomic_DNA"/>
</dbReference>
<dbReference type="Proteomes" id="UP001177003">
    <property type="component" value="Chromosome 5"/>
</dbReference>
<dbReference type="GO" id="GO:0003676">
    <property type="term" value="F:nucleic acid binding"/>
    <property type="evidence" value="ECO:0007669"/>
    <property type="project" value="InterPro"/>
</dbReference>
<name>A0AA35Z1W8_LACSI</name>
<dbReference type="AlphaFoldDB" id="A0AA35Z1W8"/>
<dbReference type="SUPFAM" id="SSF54928">
    <property type="entry name" value="RNA-binding domain, RBD"/>
    <property type="match status" value="1"/>
</dbReference>
<gene>
    <name evidence="2" type="ORF">LSALG_LOCUS23494</name>
</gene>
<dbReference type="InterPro" id="IPR035979">
    <property type="entry name" value="RBD_domain_sf"/>
</dbReference>
<feature type="compositionally biased region" description="Acidic residues" evidence="1">
    <location>
        <begin position="294"/>
        <end position="323"/>
    </location>
</feature>
<accession>A0AA35Z1W8</accession>
<feature type="compositionally biased region" description="Basic and acidic residues" evidence="1">
    <location>
        <begin position="364"/>
        <end position="373"/>
    </location>
</feature>
<dbReference type="PANTHER" id="PTHR34427">
    <property type="entry name" value="DUF4283 DOMAIN PROTEIN"/>
    <property type="match status" value="1"/>
</dbReference>